<evidence type="ECO:0000313" key="4">
    <source>
        <dbReference type="Proteomes" id="UP000439113"/>
    </source>
</evidence>
<dbReference type="AlphaFoldDB" id="A0A6N8DLN3"/>
<gene>
    <name evidence="3" type="ORF">GJ654_01555</name>
</gene>
<sequence length="177" mass="18807">MFSPRQVFAPAFFMAGCLPALAQAYGKNSSLPGFDGLVSLLGYDGLQGDQRDLMALLLVVFGLLFGYSSHLAFRDTGFGAIVNGVIGLAGACLALYALGPKFGLLSQVQGRTHDFLLAVLVAGAAVPALVLSMMLAGFLRRGLINLVHGRLRRDMDAKRAAMIEPELPSRIAQVVKK</sequence>
<organism evidence="3 4">
    <name type="scientific">Rhodoblastus acidophilus</name>
    <name type="common">Rhodopseudomonas acidophila</name>
    <dbReference type="NCBI Taxonomy" id="1074"/>
    <lineage>
        <taxon>Bacteria</taxon>
        <taxon>Pseudomonadati</taxon>
        <taxon>Pseudomonadota</taxon>
        <taxon>Alphaproteobacteria</taxon>
        <taxon>Hyphomicrobiales</taxon>
        <taxon>Rhodoblastaceae</taxon>
        <taxon>Rhodoblastus</taxon>
    </lineage>
</organism>
<evidence type="ECO:0000256" key="1">
    <source>
        <dbReference type="SAM" id="Phobius"/>
    </source>
</evidence>
<evidence type="ECO:0000256" key="2">
    <source>
        <dbReference type="SAM" id="SignalP"/>
    </source>
</evidence>
<feature type="chain" id="PRO_5027116853" evidence="2">
    <location>
        <begin position="23"/>
        <end position="177"/>
    </location>
</feature>
<dbReference type="Proteomes" id="UP000439113">
    <property type="component" value="Unassembled WGS sequence"/>
</dbReference>
<feature type="transmembrane region" description="Helical" evidence="1">
    <location>
        <begin position="80"/>
        <end position="99"/>
    </location>
</feature>
<protein>
    <submittedName>
        <fullName evidence="3">Uncharacterized protein</fullName>
    </submittedName>
</protein>
<keyword evidence="2" id="KW-0732">Signal</keyword>
<comment type="caution">
    <text evidence="3">The sequence shown here is derived from an EMBL/GenBank/DDBJ whole genome shotgun (WGS) entry which is preliminary data.</text>
</comment>
<dbReference type="PROSITE" id="PS51257">
    <property type="entry name" value="PROKAR_LIPOPROTEIN"/>
    <property type="match status" value="1"/>
</dbReference>
<feature type="transmembrane region" description="Helical" evidence="1">
    <location>
        <begin position="53"/>
        <end position="73"/>
    </location>
</feature>
<name>A0A6N8DLN3_RHOAC</name>
<dbReference type="OrthoDB" id="8456112at2"/>
<keyword evidence="1" id="KW-1133">Transmembrane helix</keyword>
<dbReference type="RefSeq" id="WP_155444326.1">
    <property type="nucleotide sequence ID" value="NZ_JAOQNR010000001.1"/>
</dbReference>
<accession>A0A6N8DLN3</accession>
<keyword evidence="1" id="KW-0812">Transmembrane</keyword>
<dbReference type="EMBL" id="WNKS01000001">
    <property type="protein sequence ID" value="MTV29674.1"/>
    <property type="molecule type" value="Genomic_DNA"/>
</dbReference>
<reference evidence="3 4" key="1">
    <citation type="submission" date="2019-11" db="EMBL/GenBank/DDBJ databases">
        <title>Whole-genome sequence of a Rhodoblastus acidophilus DSM 142.</title>
        <authorList>
            <person name="Kyndt J.A."/>
            <person name="Meyer T.E."/>
        </authorList>
    </citation>
    <scope>NUCLEOTIDE SEQUENCE [LARGE SCALE GENOMIC DNA]</scope>
    <source>
        <strain evidence="3 4">DSM 142</strain>
    </source>
</reference>
<feature type="transmembrane region" description="Helical" evidence="1">
    <location>
        <begin position="115"/>
        <end position="139"/>
    </location>
</feature>
<proteinExistence type="predicted"/>
<evidence type="ECO:0000313" key="3">
    <source>
        <dbReference type="EMBL" id="MTV29674.1"/>
    </source>
</evidence>
<feature type="signal peptide" evidence="2">
    <location>
        <begin position="1"/>
        <end position="22"/>
    </location>
</feature>
<keyword evidence="1" id="KW-0472">Membrane</keyword>